<sequence length="157" mass="18160">MISVNVSRKWYTCDPFVLATQMEQVFYIDDVKNGDNWKIVQKTNSRHIYNVLEVEENVSDLASNHEPYQQFEPDFKDVHQINIESNESLNQETEVDEIDSSLLSSKNESMSNEGAIHTSLSNEEDDYDYYDDDTITNYLDGGSGGCEHEEEKEEEEL</sequence>
<protein>
    <recommendedName>
        <fullName evidence="2">DUF4216 domain-containing protein</fullName>
    </recommendedName>
</protein>
<feature type="compositionally biased region" description="Low complexity" evidence="1">
    <location>
        <begin position="100"/>
        <end position="113"/>
    </location>
</feature>
<dbReference type="Proteomes" id="UP001472677">
    <property type="component" value="Unassembled WGS sequence"/>
</dbReference>
<gene>
    <name evidence="3" type="ORF">V6N12_036867</name>
</gene>
<dbReference type="EMBL" id="JBBPBM010000080">
    <property type="protein sequence ID" value="KAK8510955.1"/>
    <property type="molecule type" value="Genomic_DNA"/>
</dbReference>
<evidence type="ECO:0000256" key="1">
    <source>
        <dbReference type="SAM" id="MobiDB-lite"/>
    </source>
</evidence>
<evidence type="ECO:0000259" key="2">
    <source>
        <dbReference type="Pfam" id="PF13952"/>
    </source>
</evidence>
<name>A0ABR2BWE0_9ROSI</name>
<accession>A0ABR2BWE0</accession>
<proteinExistence type="predicted"/>
<feature type="domain" description="DUF4216" evidence="2">
    <location>
        <begin position="2"/>
        <end position="40"/>
    </location>
</feature>
<reference evidence="3 4" key="1">
    <citation type="journal article" date="2024" name="G3 (Bethesda)">
        <title>Genome assembly of Hibiscus sabdariffa L. provides insights into metabolisms of medicinal natural products.</title>
        <authorList>
            <person name="Kim T."/>
        </authorList>
    </citation>
    <scope>NUCLEOTIDE SEQUENCE [LARGE SCALE GENOMIC DNA]</scope>
    <source>
        <strain evidence="3">TK-2024</strain>
        <tissue evidence="3">Old leaves</tissue>
    </source>
</reference>
<dbReference type="InterPro" id="IPR025312">
    <property type="entry name" value="DUF4216"/>
</dbReference>
<feature type="compositionally biased region" description="Acidic residues" evidence="1">
    <location>
        <begin position="148"/>
        <end position="157"/>
    </location>
</feature>
<feature type="region of interest" description="Disordered" evidence="1">
    <location>
        <begin position="84"/>
        <end position="157"/>
    </location>
</feature>
<evidence type="ECO:0000313" key="3">
    <source>
        <dbReference type="EMBL" id="KAK8510955.1"/>
    </source>
</evidence>
<feature type="compositionally biased region" description="Acidic residues" evidence="1">
    <location>
        <begin position="122"/>
        <end position="134"/>
    </location>
</feature>
<dbReference type="Pfam" id="PF13952">
    <property type="entry name" value="DUF4216"/>
    <property type="match status" value="1"/>
</dbReference>
<keyword evidence="4" id="KW-1185">Reference proteome</keyword>
<dbReference type="PANTHER" id="PTHR48258:SF6">
    <property type="entry name" value="LEUCINE-RICH REPEAT DOMAIN, L DOMAIN-CONTAINING PROTEIN"/>
    <property type="match status" value="1"/>
</dbReference>
<dbReference type="PANTHER" id="PTHR48258">
    <property type="entry name" value="DUF4218 DOMAIN-CONTAINING PROTEIN-RELATED"/>
    <property type="match status" value="1"/>
</dbReference>
<evidence type="ECO:0000313" key="4">
    <source>
        <dbReference type="Proteomes" id="UP001472677"/>
    </source>
</evidence>
<comment type="caution">
    <text evidence="3">The sequence shown here is derived from an EMBL/GenBank/DDBJ whole genome shotgun (WGS) entry which is preliminary data.</text>
</comment>
<organism evidence="3 4">
    <name type="scientific">Hibiscus sabdariffa</name>
    <name type="common">roselle</name>
    <dbReference type="NCBI Taxonomy" id="183260"/>
    <lineage>
        <taxon>Eukaryota</taxon>
        <taxon>Viridiplantae</taxon>
        <taxon>Streptophyta</taxon>
        <taxon>Embryophyta</taxon>
        <taxon>Tracheophyta</taxon>
        <taxon>Spermatophyta</taxon>
        <taxon>Magnoliopsida</taxon>
        <taxon>eudicotyledons</taxon>
        <taxon>Gunneridae</taxon>
        <taxon>Pentapetalae</taxon>
        <taxon>rosids</taxon>
        <taxon>malvids</taxon>
        <taxon>Malvales</taxon>
        <taxon>Malvaceae</taxon>
        <taxon>Malvoideae</taxon>
        <taxon>Hibiscus</taxon>
    </lineage>
</organism>